<protein>
    <recommendedName>
        <fullName evidence="5">Dendritic cell-specific transmembrane protein-like domain-containing protein</fullName>
    </recommendedName>
</protein>
<feature type="transmembrane region" description="Helical" evidence="2">
    <location>
        <begin position="1059"/>
        <end position="1078"/>
    </location>
</feature>
<name>A0AA85BC79_9TREM</name>
<feature type="transmembrane region" description="Helical" evidence="2">
    <location>
        <begin position="981"/>
        <end position="1001"/>
    </location>
</feature>
<feature type="transmembrane region" description="Helical" evidence="2">
    <location>
        <begin position="543"/>
        <end position="569"/>
    </location>
</feature>
<evidence type="ECO:0000256" key="1">
    <source>
        <dbReference type="SAM" id="Coils"/>
    </source>
</evidence>
<feature type="transmembrane region" description="Helical" evidence="2">
    <location>
        <begin position="635"/>
        <end position="657"/>
    </location>
</feature>
<evidence type="ECO:0000313" key="4">
    <source>
        <dbReference type="WBParaSite" id="SMTH1_44040.1"/>
    </source>
</evidence>
<keyword evidence="2" id="KW-0812">Transmembrane</keyword>
<dbReference type="WBParaSite" id="SMTH1_44040.1">
    <property type="protein sequence ID" value="SMTH1_44040.1"/>
    <property type="gene ID" value="SMTH1_44040"/>
</dbReference>
<keyword evidence="2" id="KW-0472">Membrane</keyword>
<organism evidence="3 4">
    <name type="scientific">Schistosoma mattheei</name>
    <dbReference type="NCBI Taxonomy" id="31246"/>
    <lineage>
        <taxon>Eukaryota</taxon>
        <taxon>Metazoa</taxon>
        <taxon>Spiralia</taxon>
        <taxon>Lophotrochozoa</taxon>
        <taxon>Platyhelminthes</taxon>
        <taxon>Trematoda</taxon>
        <taxon>Digenea</taxon>
        <taxon>Strigeidida</taxon>
        <taxon>Schistosomatoidea</taxon>
        <taxon>Schistosomatidae</taxon>
        <taxon>Schistosoma</taxon>
    </lineage>
</organism>
<accession>A0AA85BC79</accession>
<keyword evidence="1" id="KW-0175">Coiled coil</keyword>
<feature type="transmembrane region" description="Helical" evidence="2">
    <location>
        <begin position="1184"/>
        <end position="1204"/>
    </location>
</feature>
<reference evidence="4" key="1">
    <citation type="submission" date="2023-11" db="UniProtKB">
        <authorList>
            <consortium name="WormBaseParasite"/>
        </authorList>
    </citation>
    <scope>IDENTIFICATION</scope>
</reference>
<proteinExistence type="predicted"/>
<feature type="transmembrane region" description="Helical" evidence="2">
    <location>
        <begin position="99"/>
        <end position="124"/>
    </location>
</feature>
<feature type="transmembrane region" description="Helical" evidence="2">
    <location>
        <begin position="55"/>
        <end position="79"/>
    </location>
</feature>
<sequence>MWKLHSSILSISITLLIFIHNIMMLFNLMSYLPINLITKELDIELNMVHRLNSHLFTKIILLLCGSLLCTFYWIFVLIVRLNCNDLNYSQQIINNYLLYLWNLFILPYKLFSLILSIYIMLILIDDISLLKEDISNYMYRIFDALGSTEFSVNRTNQLINHLERLQYDFNCRGIESQIYWLLNKYSLSVNYLKSFHSPNYMVIELSSDLWNFIKQTEFLLIDSCGQNRTSQCLMQTLYPHNDWNDDKITFIIPVNQSDCTTSITLQLASELNSIVRMYSSLNIGLHIIQLLLDINMYVNVLPNISCKKWSLTLQKFVRILGPCSKASMQHDTGFLLDETRKNANLNDSYTHTQNSMSSENEEVSAKSSVHPSDFIKGCKDTQIIENEFKKNVNSLKIRSHKHTNGLRRHLNIRTTLRPYDTKVSCRCVKKSFLFAPVGYVSNLKLLKAYQSFHLYTRSSGKEPDNLLDKVDSNENTNIVWKLKDSSKQQPYVNYVPIPNLKKKSLNECNKFRYWLKKRWPFLEALMYDDHDKDDKRVNHMHKIYLIFILRYIFFLSFGYILSRMIILIITNIFSTNVMVEVEYLTVENYAEDFWINTKHMNEAYEIVQEVEKQADMFIMITVIISTLISSRVRCLLLLVIPTFGLTVGHILFANQLIHTSFIGPMTSIEYNLNTLRNVFSCLNEQTHNVSRVSDRLNYTDYTYYDVRNSSTDLILSYGTSSYLPISLKMLRIMNEAGRDLSEAIAEYQYNLPSLDKLTDNYKNLTNMIEKSYSEFDFISKRFQSETIKLSYEMKKRFQNRIKEFQLNANIYKSNIVAMNQFNMNIIDIEMNNIQLEYEMYNYLLHKCIALHERKFSICLNTSQVICKTLINNHTLHDVWLNELCANYYQPEEFCELFNYMNELKQNCVLDTKTIGLEFGFSSYLGKLYKLLEVLKKSVQVEILTNNNEVNKKGIEWMETEKEIIDEIQYINKTITPKVNTLLNSFILVTTLFKSIFIFLIYQAHNYISNYLLNVYSKLKCQLIIIKHLNENKKIVSPLKSIQKLLNHFSNIWMNIKNSLENLFIIIIFGLILLCVFYLDLQTYSLVNLLDILLLNNIKFNSNISDQLHRVIISNYTTKLMNANIENNFVKTIENGVFKEIIKEVLQNIVQSNSRFLNDDDDDIDDIHQCRRYGLKTDSKYNKQFYTSWIIFMLLTVTSTGLLCMRHRIVDLFYPTHTKHRKIDLSSYLLTQSCHYPVELCQQTFDHEESDCLQDEMENLTQLSFRRRICSKFLYLFGFDNGICSVCCGQFQPYHNILYPKDNVTNC</sequence>
<evidence type="ECO:0000313" key="3">
    <source>
        <dbReference type="Proteomes" id="UP000050791"/>
    </source>
</evidence>
<keyword evidence="2" id="KW-1133">Transmembrane helix</keyword>
<feature type="transmembrane region" description="Helical" evidence="2">
    <location>
        <begin position="6"/>
        <end position="34"/>
    </location>
</feature>
<evidence type="ECO:0008006" key="5">
    <source>
        <dbReference type="Google" id="ProtNLM"/>
    </source>
</evidence>
<feature type="coiled-coil region" evidence="1">
    <location>
        <begin position="754"/>
        <end position="814"/>
    </location>
</feature>
<evidence type="ECO:0000256" key="2">
    <source>
        <dbReference type="SAM" id="Phobius"/>
    </source>
</evidence>
<dbReference type="Proteomes" id="UP000050791">
    <property type="component" value="Unassembled WGS sequence"/>
</dbReference>